<protein>
    <recommendedName>
        <fullName evidence="5">Importin N-terminal domain-containing protein</fullName>
    </recommendedName>
</protein>
<organism evidence="6 7">
    <name type="scientific">Trichoplax adhaerens</name>
    <name type="common">Trichoplax reptans</name>
    <dbReference type="NCBI Taxonomy" id="10228"/>
    <lineage>
        <taxon>Eukaryota</taxon>
        <taxon>Metazoa</taxon>
        <taxon>Placozoa</taxon>
        <taxon>Uniplacotomia</taxon>
        <taxon>Trichoplacea</taxon>
        <taxon>Trichoplacidae</taxon>
        <taxon>Trichoplax</taxon>
    </lineage>
</organism>
<evidence type="ECO:0000256" key="2">
    <source>
        <dbReference type="ARBA" id="ARBA00007991"/>
    </source>
</evidence>
<evidence type="ECO:0000259" key="5">
    <source>
        <dbReference type="PROSITE" id="PS50166"/>
    </source>
</evidence>
<dbReference type="Pfam" id="PF03810">
    <property type="entry name" value="IBN_N"/>
    <property type="match status" value="1"/>
</dbReference>
<dbReference type="eggNOG" id="KOG1993">
    <property type="taxonomic scope" value="Eukaryota"/>
</dbReference>
<sequence length="711" mass="82313">MAENFGLESIIDTLAQATSQSTANLKRAEQLLKSWETHRHFYLSLQTIFSNYEIQTNVRWMAVLYFKNGVDRYWRKTAPNAINEEEKAILRTRLLSAINNPEPVNQIATQIAVLLSKIARIDFPRQWPELVPFLLEAVRSTDNLKKNRALLTLHHAIKAFASKCLFTDRVIFSQIANSIFSYLLEQWIHNTDSFVKLVSQQRNDEAGVMLNSSLLILKVLRKLVIYGIDERKPLYELKDFMDALFQRISIVLNLRGKLGANHTLMQSTEKLLILILKIFIGTQDQHPVLFIPYIVPSLRMSITFIFSQEYLGKHHLFERFIIHCLNLMKAIVFTCSRLPPKMKISMSIDPIILQYKLQFGVLNEDDVTRICQTLISRFFILTQKDLFDWEQDPEDYDTETGGEEWKYSLRPCTEGLFLVLFNEYQASIKPVVLQLLSGVATFPDPDDLNGILTKDATVYNVTGLLSSQLYKDINFSEWFSSYLLRDIKNGHPNYKILRRRAAWVIDTWMSEYQHGMNLMRIPASFRSTLYEALLILLDPSEDVVVRITTSSTFRTVIDDFDFSVAQFLPFLEKYALCLFQLLRQLNSCDAKMRVLSVISTMIDRVGSQITPFSSELMQYLPQLWQDSEEHNMLRCSILCTLTVLIQALKSSSVQLYPFLLPVIQFSTDVEKPPHIYLIDDGMELWKMTLCHAPTLTNELLHLFQNMQQLLG</sequence>
<gene>
    <name evidence="6" type="ORF">TRIADDRAFT_22262</name>
</gene>
<dbReference type="InterPro" id="IPR001494">
    <property type="entry name" value="Importin-beta_N"/>
</dbReference>
<dbReference type="InterPro" id="IPR011989">
    <property type="entry name" value="ARM-like"/>
</dbReference>
<keyword evidence="4" id="KW-0539">Nucleus</keyword>
<feature type="domain" description="Importin N-terminal" evidence="5">
    <location>
        <begin position="28"/>
        <end position="100"/>
    </location>
</feature>
<dbReference type="PROSITE" id="PS50166">
    <property type="entry name" value="IMPORTIN_B_NT"/>
    <property type="match status" value="1"/>
</dbReference>
<dbReference type="EMBL" id="DS985243">
    <property type="protein sequence ID" value="EDV27067.1"/>
    <property type="molecule type" value="Genomic_DNA"/>
</dbReference>
<comment type="subcellular location">
    <subcellularLocation>
        <location evidence="1">Nucleus</location>
    </subcellularLocation>
</comment>
<dbReference type="AlphaFoldDB" id="B3RSI9"/>
<dbReference type="SMART" id="SM00913">
    <property type="entry name" value="IBN_N"/>
    <property type="match status" value="1"/>
</dbReference>
<dbReference type="GO" id="GO:0005635">
    <property type="term" value="C:nuclear envelope"/>
    <property type="evidence" value="ECO:0000318"/>
    <property type="project" value="GO_Central"/>
</dbReference>
<dbReference type="GO" id="GO:0005829">
    <property type="term" value="C:cytosol"/>
    <property type="evidence" value="ECO:0000318"/>
    <property type="project" value="GO_Central"/>
</dbReference>
<accession>B3RSI9</accession>
<dbReference type="InterPro" id="IPR058669">
    <property type="entry name" value="TPR_IPO7/11-like"/>
</dbReference>
<dbReference type="GO" id="GO:0031267">
    <property type="term" value="F:small GTPase binding"/>
    <property type="evidence" value="ECO:0007669"/>
    <property type="project" value="InterPro"/>
</dbReference>
<evidence type="ECO:0000313" key="7">
    <source>
        <dbReference type="Proteomes" id="UP000009022"/>
    </source>
</evidence>
<comment type="similarity">
    <text evidence="2">Belongs to the importin beta family.</text>
</comment>
<proteinExistence type="inferred from homology"/>
<dbReference type="OrthoDB" id="361693at2759"/>
<dbReference type="RefSeq" id="XP_002111063.1">
    <property type="nucleotide sequence ID" value="XM_002111027.1"/>
</dbReference>
<dbReference type="OMA" id="GQCAFEI"/>
<dbReference type="PhylomeDB" id="B3RSI9"/>
<dbReference type="Pfam" id="PF25758">
    <property type="entry name" value="TPR_IPO11"/>
    <property type="match status" value="1"/>
</dbReference>
<evidence type="ECO:0000313" key="6">
    <source>
        <dbReference type="EMBL" id="EDV27067.1"/>
    </source>
</evidence>
<evidence type="ECO:0000256" key="3">
    <source>
        <dbReference type="ARBA" id="ARBA00022448"/>
    </source>
</evidence>
<dbReference type="KEGG" id="tad:TRIADDRAFT_22262"/>
<keyword evidence="7" id="KW-1185">Reference proteome</keyword>
<dbReference type="GeneID" id="6751731"/>
<dbReference type="PANTHER" id="PTHR10997">
    <property type="entry name" value="IMPORTIN-7, 8, 11"/>
    <property type="match status" value="1"/>
</dbReference>
<evidence type="ECO:0000256" key="1">
    <source>
        <dbReference type="ARBA" id="ARBA00004123"/>
    </source>
</evidence>
<dbReference type="InParanoid" id="B3RSI9"/>
<name>B3RSI9_TRIAD</name>
<dbReference type="Gene3D" id="1.25.10.10">
    <property type="entry name" value="Leucine-rich Repeat Variant"/>
    <property type="match status" value="1"/>
</dbReference>
<dbReference type="InterPro" id="IPR016024">
    <property type="entry name" value="ARM-type_fold"/>
</dbReference>
<reference evidence="6 7" key="1">
    <citation type="journal article" date="2008" name="Nature">
        <title>The Trichoplax genome and the nature of placozoans.</title>
        <authorList>
            <person name="Srivastava M."/>
            <person name="Begovic E."/>
            <person name="Chapman J."/>
            <person name="Putnam N.H."/>
            <person name="Hellsten U."/>
            <person name="Kawashima T."/>
            <person name="Kuo A."/>
            <person name="Mitros T."/>
            <person name="Salamov A."/>
            <person name="Carpenter M.L."/>
            <person name="Signorovitch A.Y."/>
            <person name="Moreno M.A."/>
            <person name="Kamm K."/>
            <person name="Grimwood J."/>
            <person name="Schmutz J."/>
            <person name="Shapiro H."/>
            <person name="Grigoriev I.V."/>
            <person name="Buss L.W."/>
            <person name="Schierwater B."/>
            <person name="Dellaporta S.L."/>
            <person name="Rokhsar D.S."/>
        </authorList>
    </citation>
    <scope>NUCLEOTIDE SEQUENCE [LARGE SCALE GENOMIC DNA]</scope>
    <source>
        <strain evidence="6 7">Grell-BS-1999</strain>
    </source>
</reference>
<evidence type="ECO:0000256" key="4">
    <source>
        <dbReference type="ARBA" id="ARBA00023242"/>
    </source>
</evidence>
<dbReference type="SUPFAM" id="SSF48371">
    <property type="entry name" value="ARM repeat"/>
    <property type="match status" value="1"/>
</dbReference>
<dbReference type="Proteomes" id="UP000009022">
    <property type="component" value="Unassembled WGS sequence"/>
</dbReference>
<dbReference type="PANTHER" id="PTHR10997:SF7">
    <property type="entry name" value="IMPORTIN-11"/>
    <property type="match status" value="1"/>
</dbReference>
<dbReference type="CTD" id="6751731"/>
<dbReference type="STRING" id="10228.B3RSI9"/>
<dbReference type="GO" id="GO:0006606">
    <property type="term" value="P:protein import into nucleus"/>
    <property type="evidence" value="ECO:0000318"/>
    <property type="project" value="GO_Central"/>
</dbReference>
<dbReference type="HOGENOM" id="CLU_003886_3_0_1"/>
<keyword evidence="3" id="KW-0813">Transport</keyword>